<accession>E1RDP8</accession>
<dbReference type="InterPro" id="IPR036388">
    <property type="entry name" value="WH-like_DNA-bd_sf"/>
</dbReference>
<keyword evidence="3" id="KW-1185">Reference proteome</keyword>
<dbReference type="EMBL" id="CP002117">
    <property type="protein sequence ID" value="ADN36001.1"/>
    <property type="molecule type" value="Genomic_DNA"/>
</dbReference>
<dbReference type="RefSeq" id="WP_013329179.1">
    <property type="nucleotide sequence ID" value="NC_014507.1"/>
</dbReference>
<protein>
    <recommendedName>
        <fullName evidence="1">TiaS-like TCKD domain-containing protein</fullName>
    </recommendedName>
</protein>
<gene>
    <name evidence="2" type="ordered locus">Mpet_1241</name>
</gene>
<dbReference type="STRING" id="679926.Mpet_1241"/>
<dbReference type="Pfam" id="PF22641">
    <property type="entry name" value="TiaS_TCKD"/>
    <property type="match status" value="1"/>
</dbReference>
<dbReference type="AlphaFoldDB" id="E1RDP8"/>
<dbReference type="Gene3D" id="1.10.10.10">
    <property type="entry name" value="Winged helix-like DNA-binding domain superfamily/Winged helix DNA-binding domain"/>
    <property type="match status" value="1"/>
</dbReference>
<proteinExistence type="predicted"/>
<organism evidence="2 3">
    <name type="scientific">Methanolacinia petrolearia (strain DSM 11571 / OCM 486 / SEBR 4847)</name>
    <name type="common">Methanoplanus petrolearius</name>
    <dbReference type="NCBI Taxonomy" id="679926"/>
    <lineage>
        <taxon>Archaea</taxon>
        <taxon>Methanobacteriati</taxon>
        <taxon>Methanobacteriota</taxon>
        <taxon>Stenosarchaea group</taxon>
        <taxon>Methanomicrobia</taxon>
        <taxon>Methanomicrobiales</taxon>
        <taxon>Methanomicrobiaceae</taxon>
        <taxon>Methanolacinia</taxon>
    </lineage>
</organism>
<evidence type="ECO:0000313" key="3">
    <source>
        <dbReference type="Proteomes" id="UP000006565"/>
    </source>
</evidence>
<dbReference type="eggNOG" id="arCOG00393">
    <property type="taxonomic scope" value="Archaea"/>
</dbReference>
<dbReference type="HOGENOM" id="CLU_065511_0_0_2"/>
<feature type="domain" description="TiaS-like TCKD" evidence="1">
    <location>
        <begin position="213"/>
        <end position="286"/>
    </location>
</feature>
<reference evidence="2 3" key="1">
    <citation type="journal article" date="2010" name="Stand. Genomic Sci.">
        <title>Complete genome sequence of Methanoplanus petrolearius type strain (SEBR 4847).</title>
        <authorList>
            <person name="Brambilla E."/>
            <person name="Djao O.D."/>
            <person name="Daligault H."/>
            <person name="Lapidus A."/>
            <person name="Lucas S."/>
            <person name="Hammon N."/>
            <person name="Nolan M."/>
            <person name="Tice H."/>
            <person name="Cheng J.F."/>
            <person name="Han C."/>
            <person name="Tapia R."/>
            <person name="Goodwin L."/>
            <person name="Pitluck S."/>
            <person name="Liolios K."/>
            <person name="Ivanova N."/>
            <person name="Mavromatis K."/>
            <person name="Mikhailova N."/>
            <person name="Pati A."/>
            <person name="Chen A."/>
            <person name="Palaniappan K."/>
            <person name="Land M."/>
            <person name="Hauser L."/>
            <person name="Chang Y.J."/>
            <person name="Jeffries C.D."/>
            <person name="Rohde M."/>
            <person name="Spring S."/>
            <person name="Sikorski J."/>
            <person name="Goker M."/>
            <person name="Woyke T."/>
            <person name="Bristow J."/>
            <person name="Eisen J.A."/>
            <person name="Markowitz V."/>
            <person name="Hugenholtz P."/>
            <person name="Kyrpides N.C."/>
            <person name="Klenk H.P."/>
        </authorList>
    </citation>
    <scope>NUCLEOTIDE SEQUENCE [LARGE SCALE GENOMIC DNA]</scope>
    <source>
        <strain evidence="3">DSM 11571 / OCM 486 / SEBR 4847</strain>
    </source>
</reference>
<dbReference type="Proteomes" id="UP000006565">
    <property type="component" value="Chromosome"/>
</dbReference>
<evidence type="ECO:0000313" key="2">
    <source>
        <dbReference type="EMBL" id="ADN36001.1"/>
    </source>
</evidence>
<dbReference type="Gene3D" id="3.30.70.2200">
    <property type="match status" value="1"/>
</dbReference>
<name>E1RDP8_METP4</name>
<dbReference type="GeneID" id="9743707"/>
<dbReference type="OrthoDB" id="52716at2157"/>
<dbReference type="KEGG" id="mpi:Mpet_1241"/>
<dbReference type="eggNOG" id="arCOG01116">
    <property type="taxonomic scope" value="Archaea"/>
</dbReference>
<evidence type="ECO:0000259" key="1">
    <source>
        <dbReference type="Pfam" id="PF22641"/>
    </source>
</evidence>
<dbReference type="PANTHER" id="PTHR40705">
    <property type="entry name" value="TRNA(ILE2) 2-AGMATINYLCYTIDINE SYNTHETASE TIAS"/>
    <property type="match status" value="1"/>
</dbReference>
<sequence length="372" mass="41255">MTGVLEKRRELLRLMREYTLEKGFFTAGEIAEITSIPRSTMQDWINRLIEEKCVVLKEEQRGRTPARYITSTALLQAACKRIFTTVDGSRVAIFHHCMSSGCAGFCRFHHSLAGGVIDSVRRDGTILIEYADLGNNELKKDIEIGLYPNPAVGIIGIRKEDGYIVQTIKSTGGPAYSLTDMMGMARGVEKIDIKFVGNIVAGEVYTKAMTHVIIGIDDTDSKDGGATFAFTLGLLQYLSKFRGVIPVSHRVVMLNPKIKYCTAGNSASYIEIAVEPEELEHIKEIASRFVEDESNSAEYGFALKTGFMIPDSLRRYGNTVRFKEIDMELAERTAKENGIFMTGRRGKIGALAAIAFRDLDNDILINPSAEII</sequence>
<dbReference type="InterPro" id="IPR053870">
    <property type="entry name" value="TiaS-like_TCKD"/>
</dbReference>
<dbReference type="PANTHER" id="PTHR40705:SF2">
    <property type="entry name" value="DUF1743 DOMAIN-CONTAINING PROTEIN"/>
    <property type="match status" value="1"/>
</dbReference>